<reference evidence="1 2" key="1">
    <citation type="journal article" date="2013" name="ISME J.">
        <title>A metabolic model for members of the genus Tetrasphaera involved in enhanced biological phosphorus removal.</title>
        <authorList>
            <person name="Kristiansen R."/>
            <person name="Nguyen H.T.T."/>
            <person name="Saunders A.M."/>
            <person name="Nielsen J.L."/>
            <person name="Wimmer R."/>
            <person name="Le V.Q."/>
            <person name="McIlroy S.J."/>
            <person name="Petrovski S."/>
            <person name="Seviour R.J."/>
            <person name="Calteau A."/>
            <person name="Nielsen K.L."/>
            <person name="Nielsen P.H."/>
        </authorList>
    </citation>
    <scope>NUCLEOTIDE SEQUENCE [LARGE SCALE GENOMIC DNA]</scope>
    <source>
        <strain evidence="1 2">Lp2</strain>
    </source>
</reference>
<gene>
    <name evidence="1" type="ORF">BN10_580019</name>
</gene>
<name>N0E5D2_9MICO</name>
<dbReference type="AlphaFoldDB" id="N0E5D2"/>
<evidence type="ECO:0000313" key="1">
    <source>
        <dbReference type="EMBL" id="CCH70454.1"/>
    </source>
</evidence>
<dbReference type="Proteomes" id="UP000013167">
    <property type="component" value="Unassembled WGS sequence"/>
</dbReference>
<dbReference type="HOGENOM" id="CLU_116311_2_2_11"/>
<evidence type="ECO:0000313" key="2">
    <source>
        <dbReference type="Proteomes" id="UP000013167"/>
    </source>
</evidence>
<organism evidence="1 2">
    <name type="scientific">Phycicoccus elongatus Lp2</name>
    <dbReference type="NCBI Taxonomy" id="1193181"/>
    <lineage>
        <taxon>Bacteria</taxon>
        <taxon>Bacillati</taxon>
        <taxon>Actinomycetota</taxon>
        <taxon>Actinomycetes</taxon>
        <taxon>Micrococcales</taxon>
        <taxon>Intrasporangiaceae</taxon>
        <taxon>Phycicoccus</taxon>
    </lineage>
</organism>
<dbReference type="STRING" id="1193181.BN10_580019"/>
<comment type="caution">
    <text evidence="1">The sequence shown here is derived from an EMBL/GenBank/DDBJ whole genome shotgun (WGS) entry which is preliminary data.</text>
</comment>
<dbReference type="InterPro" id="IPR049790">
    <property type="entry name" value="Rv3655c/TadE"/>
</dbReference>
<sequence length="110" mass="10953">MVTAEAAVTIPALVLVLALCLGAVQSAVDRVRCVDGVRAGARAAARGDLPSAVHAAIAARSPAGARIGVQIGASSARVTVATTARAPWSALGVEGCRERAELTLESADPP</sequence>
<evidence type="ECO:0008006" key="3">
    <source>
        <dbReference type="Google" id="ProtNLM"/>
    </source>
</evidence>
<accession>N0E5D2</accession>
<protein>
    <recommendedName>
        <fullName evidence="3">Pilus assembly protein TadE</fullName>
    </recommendedName>
</protein>
<dbReference type="NCBIfam" id="NF041390">
    <property type="entry name" value="TadE_Rv3655c"/>
    <property type="match status" value="1"/>
</dbReference>
<keyword evidence="2" id="KW-1185">Reference proteome</keyword>
<dbReference type="EMBL" id="CAIZ01000128">
    <property type="protein sequence ID" value="CCH70454.1"/>
    <property type="molecule type" value="Genomic_DNA"/>
</dbReference>
<proteinExistence type="predicted"/>